<evidence type="ECO:0000313" key="7">
    <source>
        <dbReference type="EMBL" id="QDL93425.1"/>
    </source>
</evidence>
<reference evidence="7 8" key="1">
    <citation type="submission" date="2019-06" db="EMBL/GenBank/DDBJ databases">
        <title>Genome sequence of Rhodobacteraceae bacterium D4M1.</title>
        <authorList>
            <person name="Cao J."/>
        </authorList>
    </citation>
    <scope>NUCLEOTIDE SEQUENCE [LARGE SCALE GENOMIC DNA]</scope>
    <source>
        <strain evidence="7 8">D4M1</strain>
    </source>
</reference>
<dbReference type="InterPro" id="IPR028081">
    <property type="entry name" value="Leu-bd"/>
</dbReference>
<keyword evidence="3 5" id="KW-0732">Signal</keyword>
<dbReference type="EMBL" id="CP040818">
    <property type="protein sequence ID" value="QDL93425.1"/>
    <property type="molecule type" value="Genomic_DNA"/>
</dbReference>
<dbReference type="InterPro" id="IPR028082">
    <property type="entry name" value="Peripla_BP_I"/>
</dbReference>
<dbReference type="Proteomes" id="UP000305888">
    <property type="component" value="Chromosome"/>
</dbReference>
<evidence type="ECO:0000256" key="2">
    <source>
        <dbReference type="ARBA" id="ARBA00022448"/>
    </source>
</evidence>
<dbReference type="OrthoDB" id="9147078at2"/>
<dbReference type="KEGG" id="ppru:FDP22_17535"/>
<dbReference type="RefSeq" id="WP_138575937.1">
    <property type="nucleotide sequence ID" value="NZ_CP040818.1"/>
</dbReference>
<dbReference type="GO" id="GO:0006865">
    <property type="term" value="P:amino acid transport"/>
    <property type="evidence" value="ECO:0007669"/>
    <property type="project" value="UniProtKB-KW"/>
</dbReference>
<dbReference type="Pfam" id="PF13458">
    <property type="entry name" value="Peripla_BP_6"/>
    <property type="match status" value="1"/>
</dbReference>
<accession>A0A5B8FY48</accession>
<evidence type="ECO:0000313" key="8">
    <source>
        <dbReference type="Proteomes" id="UP000305888"/>
    </source>
</evidence>
<dbReference type="InterPro" id="IPR000709">
    <property type="entry name" value="Leu_Ile_Val-bd"/>
</dbReference>
<feature type="chain" id="PRO_5023076223" evidence="5">
    <location>
        <begin position="23"/>
        <end position="386"/>
    </location>
</feature>
<dbReference type="SUPFAM" id="SSF53822">
    <property type="entry name" value="Periplasmic binding protein-like I"/>
    <property type="match status" value="1"/>
</dbReference>
<sequence>MILHRLLAVLALLFMASRAVLAEPGVTPDRVVFGQVAALSGPAAALGSGMREGLLAAFEEANRAGGVHGRKVELVSHDDGYEPVRSADQVREAIQGGQIFGLVGSVGTPTAAASQPVATAAGMPYIGPFTGAGFLRNGALDNVINLRASYGAETEAWIAHLVDKLGMKKIAILYQDDGFGRVGLAGVREALARRDMTLVGQGAYVRNTTAVKAALLELRQLRPQAVVMVGAYAPIARFIQVSRTLKFSPIFVTISFVGSDALAQALGDAGEGVIISQVVPFPWDDRLPVVADYHAALVTLNPDAHPGFVTLEGYLVGRLTLAALEQAGPDPTRDGFLSAFRALGQIDLGGLPMHFAPGDNQGLEEVFLTRITAGGGFESISTGPAS</sequence>
<evidence type="ECO:0000256" key="5">
    <source>
        <dbReference type="SAM" id="SignalP"/>
    </source>
</evidence>
<gene>
    <name evidence="7" type="ORF">FDP22_17535</name>
</gene>
<dbReference type="PANTHER" id="PTHR47235">
    <property type="entry name" value="BLR6548 PROTEIN"/>
    <property type="match status" value="1"/>
</dbReference>
<evidence type="ECO:0000259" key="6">
    <source>
        <dbReference type="Pfam" id="PF13458"/>
    </source>
</evidence>
<feature type="domain" description="Leucine-binding protein" evidence="6">
    <location>
        <begin position="33"/>
        <end position="375"/>
    </location>
</feature>
<dbReference type="Gene3D" id="3.40.50.2300">
    <property type="match status" value="2"/>
</dbReference>
<keyword evidence="8" id="KW-1185">Reference proteome</keyword>
<organism evidence="7 8">
    <name type="scientific">Paroceanicella profunda</name>
    <dbReference type="NCBI Taxonomy" id="2579971"/>
    <lineage>
        <taxon>Bacteria</taxon>
        <taxon>Pseudomonadati</taxon>
        <taxon>Pseudomonadota</taxon>
        <taxon>Alphaproteobacteria</taxon>
        <taxon>Rhodobacterales</taxon>
        <taxon>Paracoccaceae</taxon>
        <taxon>Paroceanicella</taxon>
    </lineage>
</organism>
<keyword evidence="2" id="KW-0813">Transport</keyword>
<evidence type="ECO:0000256" key="1">
    <source>
        <dbReference type="ARBA" id="ARBA00010062"/>
    </source>
</evidence>
<dbReference type="AlphaFoldDB" id="A0A5B8FY48"/>
<dbReference type="PRINTS" id="PR00337">
    <property type="entry name" value="LEUILEVALBP"/>
</dbReference>
<comment type="similarity">
    <text evidence="1">Belongs to the leucine-binding protein family.</text>
</comment>
<evidence type="ECO:0000256" key="3">
    <source>
        <dbReference type="ARBA" id="ARBA00022729"/>
    </source>
</evidence>
<evidence type="ECO:0000256" key="4">
    <source>
        <dbReference type="ARBA" id="ARBA00022970"/>
    </source>
</evidence>
<dbReference type="CDD" id="cd19978">
    <property type="entry name" value="PBP1_ABC_ligand_binding-like"/>
    <property type="match status" value="1"/>
</dbReference>
<proteinExistence type="inferred from homology"/>
<keyword evidence="4" id="KW-0029">Amino-acid transport</keyword>
<feature type="signal peptide" evidence="5">
    <location>
        <begin position="1"/>
        <end position="22"/>
    </location>
</feature>
<name>A0A5B8FY48_9RHOB</name>
<dbReference type="PANTHER" id="PTHR47235:SF1">
    <property type="entry name" value="BLR6548 PROTEIN"/>
    <property type="match status" value="1"/>
</dbReference>
<protein>
    <submittedName>
        <fullName evidence="7">ABC transporter substrate-binding protein</fullName>
    </submittedName>
</protein>